<evidence type="ECO:0000256" key="1">
    <source>
        <dbReference type="ARBA" id="ARBA00022741"/>
    </source>
</evidence>
<sequence length="509" mass="55288">MVPFCVIAAEKESADLIRQNLIKTGLYPDWEFQVCTSAKDLYAFSPDRPDVVVVSRFLPGEDTRVLLQRLPLLFPASHIVLLAGNMDEKGKAFVRAAKQVGLNNIVTGKLPGDRPYNILAALKYAREDDELSALVSGEEETVTPAEEKGEYVPEPPEAAPLVDAAYKEPPLSHSPQPARPQSFSPVGGQESRRDADYLDELLGRYAGSPGQALERPTARAFPAKPVQEVRVYPRTGERGVFVLTAANKGGVGKTTVAVTLAVALARAGVPVALWDLDFGAPDVASFFDLSGVAGIEALAKGSFRPEMAGGLLVKAGENLYVLPGPMDRTVPAFEPGEIGAIAQHLLSRFPVVLGDTPPEFWTKPWLEGVFPLADKVLAVVDQSKLSEQETAAYAPCLLAMGVTPEKISIVLNRFSSKLHNAKLVEKHFCSGFKKDIPAKMLPKVAAVIPEEWEAYVQRGYKGEVVGLDDAYSQWHALAGEIATAAGYTYRKPEGEKKAFFRFFGRKKKK</sequence>
<gene>
    <name evidence="5" type="ORF">MTY_0026</name>
</gene>
<dbReference type="AlphaFoldDB" id="A0A0S6UCJ7"/>
<dbReference type="SUPFAM" id="SSF52540">
    <property type="entry name" value="P-loop containing nucleoside triphosphate hydrolases"/>
    <property type="match status" value="1"/>
</dbReference>
<accession>A0A0S6UCJ7</accession>
<dbReference type="PANTHER" id="PTHR43384">
    <property type="entry name" value="SEPTUM SITE-DETERMINING PROTEIN MIND HOMOLOG, CHLOROPLASTIC-RELATED"/>
    <property type="match status" value="1"/>
</dbReference>
<keyword evidence="1" id="KW-0547">Nucleotide-binding</keyword>
<dbReference type="GO" id="GO:0005524">
    <property type="term" value="F:ATP binding"/>
    <property type="evidence" value="ECO:0007669"/>
    <property type="project" value="UniProtKB-KW"/>
</dbReference>
<keyword evidence="2" id="KW-0067">ATP-binding</keyword>
<feature type="region of interest" description="Disordered" evidence="3">
    <location>
        <begin position="135"/>
        <end position="191"/>
    </location>
</feature>
<proteinExistence type="predicted"/>
<dbReference type="GO" id="GO:0005829">
    <property type="term" value="C:cytosol"/>
    <property type="evidence" value="ECO:0007669"/>
    <property type="project" value="TreeGrafter"/>
</dbReference>
<evidence type="ECO:0000256" key="3">
    <source>
        <dbReference type="SAM" id="MobiDB-lite"/>
    </source>
</evidence>
<dbReference type="InterPro" id="IPR002586">
    <property type="entry name" value="CobQ/CobB/MinD/ParA_Nub-bd_dom"/>
</dbReference>
<dbReference type="GO" id="GO:0051782">
    <property type="term" value="P:negative regulation of cell division"/>
    <property type="evidence" value="ECO:0007669"/>
    <property type="project" value="TreeGrafter"/>
</dbReference>
<organism evidence="5">
    <name type="scientific">Moorella thermoacetica Y72</name>
    <dbReference type="NCBI Taxonomy" id="1325331"/>
    <lineage>
        <taxon>Bacteria</taxon>
        <taxon>Bacillati</taxon>
        <taxon>Bacillota</taxon>
        <taxon>Clostridia</taxon>
        <taxon>Neomoorellales</taxon>
        <taxon>Neomoorellaceae</taxon>
        <taxon>Neomoorella</taxon>
    </lineage>
</organism>
<dbReference type="Pfam" id="PF01656">
    <property type="entry name" value="CbiA"/>
    <property type="match status" value="1"/>
</dbReference>
<feature type="domain" description="CobQ/CobB/MinD/ParA nucleotide binding" evidence="4">
    <location>
        <begin position="243"/>
        <end position="425"/>
    </location>
</feature>
<reference evidence="5" key="1">
    <citation type="journal article" date="2014" name="Gene">
        <title>Genome-guided analysis of transformation efficiency and carbon dioxide assimilation by Moorella thermoacetica Y72.</title>
        <authorList>
            <person name="Tsukahara K."/>
            <person name="Kita A."/>
            <person name="Nakashimada Y."/>
            <person name="Hoshino T."/>
            <person name="Murakami K."/>
        </authorList>
    </citation>
    <scope>NUCLEOTIDE SEQUENCE [LARGE SCALE GENOMIC DNA]</scope>
    <source>
        <strain evidence="5">Y72</strain>
    </source>
</reference>
<evidence type="ECO:0000313" key="5">
    <source>
        <dbReference type="EMBL" id="GAF24699.1"/>
    </source>
</evidence>
<dbReference type="GO" id="GO:0016887">
    <property type="term" value="F:ATP hydrolysis activity"/>
    <property type="evidence" value="ECO:0007669"/>
    <property type="project" value="TreeGrafter"/>
</dbReference>
<protein>
    <submittedName>
        <fullName evidence="5">Septum formation inhibitor-activating ATPase</fullName>
    </submittedName>
</protein>
<dbReference type="Gene3D" id="3.40.50.300">
    <property type="entry name" value="P-loop containing nucleotide triphosphate hydrolases"/>
    <property type="match status" value="1"/>
</dbReference>
<dbReference type="InterPro" id="IPR027417">
    <property type="entry name" value="P-loop_NTPase"/>
</dbReference>
<dbReference type="GO" id="GO:0009898">
    <property type="term" value="C:cytoplasmic side of plasma membrane"/>
    <property type="evidence" value="ECO:0007669"/>
    <property type="project" value="TreeGrafter"/>
</dbReference>
<dbReference type="Proteomes" id="UP000063718">
    <property type="component" value="Unassembled WGS sequence"/>
</dbReference>
<evidence type="ECO:0000259" key="4">
    <source>
        <dbReference type="Pfam" id="PF01656"/>
    </source>
</evidence>
<dbReference type="PANTHER" id="PTHR43384:SF6">
    <property type="entry name" value="SEPTUM SITE-DETERMINING PROTEIN MIND HOMOLOG, CHLOROPLASTIC"/>
    <property type="match status" value="1"/>
</dbReference>
<evidence type="ECO:0000256" key="2">
    <source>
        <dbReference type="ARBA" id="ARBA00022840"/>
    </source>
</evidence>
<dbReference type="InterPro" id="IPR050625">
    <property type="entry name" value="ParA/MinD_ATPase"/>
</dbReference>
<name>A0A0S6UCJ7_NEOTH</name>
<dbReference type="EMBL" id="DF238840">
    <property type="protein sequence ID" value="GAF24699.1"/>
    <property type="molecule type" value="Genomic_DNA"/>
</dbReference>
<feature type="compositionally biased region" description="Polar residues" evidence="3">
    <location>
        <begin position="173"/>
        <end position="184"/>
    </location>
</feature>